<feature type="transmembrane region" description="Helical" evidence="10">
    <location>
        <begin position="139"/>
        <end position="157"/>
    </location>
</feature>
<feature type="transmembrane region" description="Helical" evidence="10">
    <location>
        <begin position="314"/>
        <end position="335"/>
    </location>
</feature>
<dbReference type="GO" id="GO:0015990">
    <property type="term" value="P:electron transport coupled proton transport"/>
    <property type="evidence" value="ECO:0007669"/>
    <property type="project" value="TreeGrafter"/>
</dbReference>
<evidence type="ECO:0000256" key="2">
    <source>
        <dbReference type="ARBA" id="ARBA00004141"/>
    </source>
</evidence>
<keyword evidence="10" id="KW-0520">NAD</keyword>
<feature type="transmembrane region" description="Helical" evidence="10">
    <location>
        <begin position="250"/>
        <end position="267"/>
    </location>
</feature>
<dbReference type="GO" id="GO:0016020">
    <property type="term" value="C:membrane"/>
    <property type="evidence" value="ECO:0007669"/>
    <property type="project" value="UniProtKB-SubCell"/>
</dbReference>
<feature type="transmembrane region" description="Helical" evidence="10">
    <location>
        <begin position="100"/>
        <end position="119"/>
    </location>
</feature>
<dbReference type="PANTHER" id="PTHR42829">
    <property type="entry name" value="NADH-UBIQUINONE OXIDOREDUCTASE CHAIN 5"/>
    <property type="match status" value="1"/>
</dbReference>
<reference evidence="13" key="2">
    <citation type="journal article" date="2015" name="BMC Genomics">
        <title>The mitochondrial genome of the chimpanzee louse, Pediculus schaeffi: insights into the process of mitochondrial genome fragmentation in the blood-sucking lice of great apes.</title>
        <authorList>
            <person name="Herd K.E."/>
            <person name="Barker S.C."/>
            <person name="Shao R."/>
        </authorList>
    </citation>
    <scope>NUCLEOTIDE SEQUENCE</scope>
</reference>
<evidence type="ECO:0000313" key="13">
    <source>
        <dbReference type="EMBL" id="AGI04243.2"/>
    </source>
</evidence>
<feature type="domain" description="NADH-Ubiquinone oxidoreductase (complex I) chain 5 N-terminal" evidence="12">
    <location>
        <begin position="39"/>
        <end position="73"/>
    </location>
</feature>
<dbReference type="EMBL" id="KC241893">
    <property type="protein sequence ID" value="AGI04243.2"/>
    <property type="molecule type" value="Genomic_DNA"/>
</dbReference>
<evidence type="ECO:0000256" key="8">
    <source>
        <dbReference type="ARBA" id="ARBA00023136"/>
    </source>
</evidence>
<evidence type="ECO:0000259" key="11">
    <source>
        <dbReference type="Pfam" id="PF00361"/>
    </source>
</evidence>
<gene>
    <name evidence="13" type="primary">nad5</name>
</gene>
<dbReference type="Pfam" id="PF00361">
    <property type="entry name" value="Proton_antipo_M"/>
    <property type="match status" value="1"/>
</dbReference>
<comment type="subcellular location">
    <subcellularLocation>
        <location evidence="2">Membrane</location>
        <topology evidence="2">Multi-pass membrane protein</topology>
    </subcellularLocation>
</comment>
<feature type="transmembrane region" description="Helical" evidence="10">
    <location>
        <begin position="355"/>
        <end position="374"/>
    </location>
</feature>
<proteinExistence type="inferred from homology"/>
<evidence type="ECO:0000259" key="12">
    <source>
        <dbReference type="Pfam" id="PF00662"/>
    </source>
</evidence>
<evidence type="ECO:0000256" key="7">
    <source>
        <dbReference type="ARBA" id="ARBA00022989"/>
    </source>
</evidence>
<evidence type="ECO:0000256" key="9">
    <source>
        <dbReference type="ARBA" id="ARBA00049551"/>
    </source>
</evidence>
<name>M4VNR5_PEDSC</name>
<reference evidence="13" key="1">
    <citation type="journal article" date="2014" name="Med. Vet. Entomol.">
        <title>Second-generation sequencing of entire mitochondrial coding-regions (approximately 15.4 kb) holds promise for study of the phylogeny and taxonomy of human body lice and head lice.</title>
        <authorList>
            <person name="Xiong H."/>
            <person name="Campelo D."/>
            <person name="Pollack R.J."/>
            <person name="Raoult D."/>
            <person name="Shao R."/>
            <person name="Alem M."/>
            <person name="Ali J."/>
            <person name="Bilcha K."/>
            <person name="Barker S.C."/>
        </authorList>
    </citation>
    <scope>NUCLEOTIDE SEQUENCE</scope>
</reference>
<evidence type="ECO:0000256" key="1">
    <source>
        <dbReference type="ARBA" id="ARBA00003257"/>
    </source>
</evidence>
<keyword evidence="10" id="KW-0813">Transport</keyword>
<organism evidence="13">
    <name type="scientific">Pediculus schaeffi</name>
    <name type="common">Louse</name>
    <dbReference type="NCBI Taxonomy" id="240286"/>
    <lineage>
        <taxon>Eukaryota</taxon>
        <taxon>Metazoa</taxon>
        <taxon>Ecdysozoa</taxon>
        <taxon>Arthropoda</taxon>
        <taxon>Hexapoda</taxon>
        <taxon>Insecta</taxon>
        <taxon>Pterygota</taxon>
        <taxon>Neoptera</taxon>
        <taxon>Paraneoptera</taxon>
        <taxon>Psocodea</taxon>
        <taxon>Troctomorpha</taxon>
        <taxon>Phthiraptera</taxon>
        <taxon>Anoplura</taxon>
        <taxon>Pediculidae</taxon>
        <taxon>Pediculus</taxon>
    </lineage>
</organism>
<comment type="function">
    <text evidence="1">Core subunit of the mitochondrial membrane respiratory chain NADH dehydrogenase (Complex I) that is believed to belong to the minimal assembly required for catalysis. Complex I functions in the transfer of electrons from NADH to the respiratory chain. The immediate electron acceptor for the enzyme is believed to be ubiquinone.</text>
</comment>
<keyword evidence="10 13" id="KW-0496">Mitochondrion</keyword>
<sequence>MPYSLLIFSVVTQLCFIFLYPSSGVSIYLPLTFLPITEMDLYFIFDKLSFTFMVMVFTVSMLVMMYSNTYMYDHILKSNFIISMVLFIISMIFLSLSGTLFWSFIGWDGLGLMSFILILFNKSWNSQKSGVITFLMNRLGDSFIISCSAYVSMWGFYESKWPWLFSIFLILGGISKSAQFPFSSWLPEAMAAPTPVSSLVHSSTLVTAGIYLLARFGESIEDFNILYFLSFLSIILSGVSALWSSDLKKVVAYSTLSHISLMLFYLAEGSIEGALVHMLMHSVFKSLLFMTLGMSIFTLSSWQDSRYLFIYSSTYSMASLVSVYSCLSMAGLPFLSGGYSKEILLVLSLKKSVMSFIVFNTAVILTSGYSYRILKILMSNVKIPYIFMSKDLFKTPLKLSQMLNILSSAWISSSPLYLLKLSQTSILLSGKLFLAFSIGLGILLGSSWMMSISLFSMKNEIFLSFASLPAFVYISEKTIPSFFKIHKFGADGKWDSALSWISQSSTYSISKMSWMLSMFTITFPAVIIILFINWLLFI</sequence>
<evidence type="ECO:0000256" key="10">
    <source>
        <dbReference type="RuleBase" id="RU003404"/>
    </source>
</evidence>
<feature type="transmembrane region" description="Helical" evidence="10">
    <location>
        <begin position="194"/>
        <end position="213"/>
    </location>
</feature>
<feature type="transmembrane region" description="Helical" evidence="10">
    <location>
        <begin position="279"/>
        <end position="302"/>
    </location>
</feature>
<dbReference type="AlphaFoldDB" id="M4VNR5"/>
<evidence type="ECO:0000256" key="6">
    <source>
        <dbReference type="ARBA" id="ARBA00022982"/>
    </source>
</evidence>
<keyword evidence="5 10" id="KW-0812">Transmembrane</keyword>
<evidence type="ECO:0000256" key="5">
    <source>
        <dbReference type="ARBA" id="ARBA00022692"/>
    </source>
</evidence>
<comment type="similarity">
    <text evidence="10">Belongs to the complex I subunit 5 family.</text>
</comment>
<evidence type="ECO:0000256" key="3">
    <source>
        <dbReference type="ARBA" id="ARBA00012944"/>
    </source>
</evidence>
<dbReference type="EC" id="7.1.1.2" evidence="3 10"/>
<dbReference type="PANTHER" id="PTHR42829:SF2">
    <property type="entry name" value="NADH-UBIQUINONE OXIDOREDUCTASE CHAIN 5"/>
    <property type="match status" value="1"/>
</dbReference>
<evidence type="ECO:0000256" key="4">
    <source>
        <dbReference type="ARBA" id="ARBA00021096"/>
    </source>
</evidence>
<keyword evidence="10" id="KW-0830">Ubiquinone</keyword>
<dbReference type="InterPro" id="IPR003945">
    <property type="entry name" value="NU5C-like"/>
</dbReference>
<dbReference type="GO" id="GO:0042773">
    <property type="term" value="P:ATP synthesis coupled electron transport"/>
    <property type="evidence" value="ECO:0007669"/>
    <property type="project" value="InterPro"/>
</dbReference>
<feature type="transmembrane region" description="Helical" evidence="10">
    <location>
        <begin position="432"/>
        <end position="455"/>
    </location>
</feature>
<accession>M4VNR5</accession>
<dbReference type="Pfam" id="PF00662">
    <property type="entry name" value="Proton_antipo_N"/>
    <property type="match status" value="1"/>
</dbReference>
<feature type="domain" description="NADH:quinone oxidoreductase/Mrp antiporter transmembrane" evidence="11">
    <location>
        <begin position="98"/>
        <end position="365"/>
    </location>
</feature>
<keyword evidence="6" id="KW-0249">Electron transport</keyword>
<feature type="transmembrane region" description="Helical" evidence="10">
    <location>
        <begin position="78"/>
        <end position="94"/>
    </location>
</feature>
<comment type="catalytic activity">
    <reaction evidence="9 10">
        <text>a ubiquinone + NADH + 5 H(+)(in) = a ubiquinol + NAD(+) + 4 H(+)(out)</text>
        <dbReference type="Rhea" id="RHEA:29091"/>
        <dbReference type="Rhea" id="RHEA-COMP:9565"/>
        <dbReference type="Rhea" id="RHEA-COMP:9566"/>
        <dbReference type="ChEBI" id="CHEBI:15378"/>
        <dbReference type="ChEBI" id="CHEBI:16389"/>
        <dbReference type="ChEBI" id="CHEBI:17976"/>
        <dbReference type="ChEBI" id="CHEBI:57540"/>
        <dbReference type="ChEBI" id="CHEBI:57945"/>
        <dbReference type="EC" id="7.1.1.2"/>
    </reaction>
</comment>
<dbReference type="GO" id="GO:0003954">
    <property type="term" value="F:NADH dehydrogenase activity"/>
    <property type="evidence" value="ECO:0007669"/>
    <property type="project" value="TreeGrafter"/>
</dbReference>
<dbReference type="InterPro" id="IPR001750">
    <property type="entry name" value="ND/Mrp_TM"/>
</dbReference>
<feature type="transmembrane region" description="Helical" evidence="10">
    <location>
        <begin position="48"/>
        <end position="66"/>
    </location>
</feature>
<comment type="function">
    <text evidence="10">Core subunit of the mitochondrial membrane respiratory chain NADH dehydrogenase (Complex I) which catalyzes electron transfer from NADH through the respiratory chain, using ubiquinone as an electron acceptor. Essential for the catalytic activity and assembly of complex I.</text>
</comment>
<dbReference type="PRINTS" id="PR01434">
    <property type="entry name" value="NADHDHGNASE5"/>
</dbReference>
<dbReference type="InterPro" id="IPR001516">
    <property type="entry name" value="Proton_antipo_N"/>
</dbReference>
<keyword evidence="7 10" id="KW-1133">Transmembrane helix</keyword>
<geneLocation type="mitochondrion" evidence="13"/>
<feature type="transmembrane region" description="Helical" evidence="10">
    <location>
        <begin position="225"/>
        <end position="243"/>
    </location>
</feature>
<dbReference type="GO" id="GO:0008137">
    <property type="term" value="F:NADH dehydrogenase (ubiquinone) activity"/>
    <property type="evidence" value="ECO:0007669"/>
    <property type="project" value="UniProtKB-EC"/>
</dbReference>
<keyword evidence="8 10" id="KW-0472">Membrane</keyword>
<feature type="transmembrane region" description="Helical" evidence="10">
    <location>
        <begin position="514"/>
        <end position="537"/>
    </location>
</feature>
<protein>
    <recommendedName>
        <fullName evidence="4 10">NADH-ubiquinone oxidoreductase chain 5</fullName>
        <ecNumber evidence="3 10">7.1.1.2</ecNumber>
    </recommendedName>
</protein>